<feature type="transmembrane region" description="Helical" evidence="7">
    <location>
        <begin position="196"/>
        <end position="215"/>
    </location>
</feature>
<accession>A0A5R8K760</accession>
<dbReference type="RefSeq" id="WP_138088903.1">
    <property type="nucleotide sequence ID" value="NZ_VAUV01000031.1"/>
</dbReference>
<protein>
    <submittedName>
        <fullName evidence="8">ABC transporter permease</fullName>
    </submittedName>
</protein>
<comment type="caution">
    <text evidence="7">Lacks conserved residue(s) required for the propagation of feature annotation.</text>
</comment>
<comment type="caution">
    <text evidence="8">The sequence shown here is derived from an EMBL/GenBank/DDBJ whole genome shotgun (WGS) entry which is preliminary data.</text>
</comment>
<dbReference type="PANTHER" id="PTHR30188">
    <property type="entry name" value="ABC TRANSPORTER PERMEASE PROTEIN-RELATED"/>
    <property type="match status" value="1"/>
</dbReference>
<dbReference type="Proteomes" id="UP000306196">
    <property type="component" value="Unassembled WGS sequence"/>
</dbReference>
<name>A0A5R8K760_9BACT</name>
<dbReference type="AlphaFoldDB" id="A0A5R8K760"/>
<evidence type="ECO:0000256" key="5">
    <source>
        <dbReference type="ARBA" id="ARBA00022989"/>
    </source>
</evidence>
<comment type="subcellular location">
    <subcellularLocation>
        <location evidence="1">Membrane</location>
        <topology evidence="1">Multi-pass membrane protein</topology>
    </subcellularLocation>
</comment>
<dbReference type="NCBIfam" id="TIGR00056">
    <property type="entry name" value="MlaE family lipid ABC transporter permease subunit"/>
    <property type="match status" value="1"/>
</dbReference>
<keyword evidence="5 7" id="KW-1133">Transmembrane helix</keyword>
<dbReference type="PANTHER" id="PTHR30188:SF4">
    <property type="entry name" value="PROTEIN TRIGALACTOSYLDIACYLGLYCEROL 1, CHLOROPLASTIC"/>
    <property type="match status" value="1"/>
</dbReference>
<feature type="transmembrane region" description="Helical" evidence="7">
    <location>
        <begin position="236"/>
        <end position="258"/>
    </location>
</feature>
<evidence type="ECO:0000256" key="1">
    <source>
        <dbReference type="ARBA" id="ARBA00004141"/>
    </source>
</evidence>
<dbReference type="GO" id="GO:0043190">
    <property type="term" value="C:ATP-binding cassette (ABC) transporter complex"/>
    <property type="evidence" value="ECO:0007669"/>
    <property type="project" value="InterPro"/>
</dbReference>
<dbReference type="GO" id="GO:0005548">
    <property type="term" value="F:phospholipid transporter activity"/>
    <property type="evidence" value="ECO:0007669"/>
    <property type="project" value="TreeGrafter"/>
</dbReference>
<dbReference type="InterPro" id="IPR003453">
    <property type="entry name" value="ABC_MlaE_roteobac"/>
</dbReference>
<keyword evidence="6 7" id="KW-0472">Membrane</keyword>
<evidence type="ECO:0000256" key="2">
    <source>
        <dbReference type="ARBA" id="ARBA00007556"/>
    </source>
</evidence>
<feature type="transmembrane region" description="Helical" evidence="7">
    <location>
        <begin position="155"/>
        <end position="176"/>
    </location>
</feature>
<dbReference type="EMBL" id="VAUV01000031">
    <property type="protein sequence ID" value="TLD68198.1"/>
    <property type="molecule type" value="Genomic_DNA"/>
</dbReference>
<keyword evidence="9" id="KW-1185">Reference proteome</keyword>
<feature type="transmembrane region" description="Helical" evidence="7">
    <location>
        <begin position="46"/>
        <end position="68"/>
    </location>
</feature>
<evidence type="ECO:0000256" key="4">
    <source>
        <dbReference type="ARBA" id="ARBA00022692"/>
    </source>
</evidence>
<gene>
    <name evidence="8" type="ORF">FEM03_23870</name>
</gene>
<comment type="similarity">
    <text evidence="2 7">Belongs to the MlaE permease family.</text>
</comment>
<evidence type="ECO:0000256" key="7">
    <source>
        <dbReference type="RuleBase" id="RU362044"/>
    </source>
</evidence>
<dbReference type="OrthoDB" id="9810518at2"/>
<evidence type="ECO:0000313" key="8">
    <source>
        <dbReference type="EMBL" id="TLD68198.1"/>
    </source>
</evidence>
<proteinExistence type="inferred from homology"/>
<evidence type="ECO:0000256" key="6">
    <source>
        <dbReference type="ARBA" id="ARBA00023136"/>
    </source>
</evidence>
<dbReference type="Pfam" id="PF02405">
    <property type="entry name" value="MlaE"/>
    <property type="match status" value="1"/>
</dbReference>
<sequence>MEILRLPGRAFLNFLSYMGQLAQLLVDLGGAFRTGVWRVHLIARQIVSIGFGSQVVVIVTGGFTGAVFSAQTFFKFKDFGVESGVGSIVSVAMCRELGPVLAGLMVAGRVGAAMAAEIGTMKVTEQIDALRAMAVHPVDYLVLPRFVAMLISMPLLVAESISFGLLASYLVVVYGFGVPEPWFWTHVVEHTNHEDILCGMIKGFVFGILITIISCHQGLVAGNGAVGVGLGTTRAVVYSSLALLIVNFFLSFFLNFIFPLGTPI</sequence>
<evidence type="ECO:0000256" key="3">
    <source>
        <dbReference type="ARBA" id="ARBA00022448"/>
    </source>
</evidence>
<keyword evidence="3" id="KW-0813">Transport</keyword>
<keyword evidence="4 7" id="KW-0812">Transmembrane</keyword>
<organism evidence="8 9">
    <name type="scientific">Phragmitibacter flavus</name>
    <dbReference type="NCBI Taxonomy" id="2576071"/>
    <lineage>
        <taxon>Bacteria</taxon>
        <taxon>Pseudomonadati</taxon>
        <taxon>Verrucomicrobiota</taxon>
        <taxon>Verrucomicrobiia</taxon>
        <taxon>Verrucomicrobiales</taxon>
        <taxon>Verrucomicrobiaceae</taxon>
        <taxon>Phragmitibacter</taxon>
    </lineage>
</organism>
<evidence type="ECO:0000313" key="9">
    <source>
        <dbReference type="Proteomes" id="UP000306196"/>
    </source>
</evidence>
<reference evidence="8 9" key="1">
    <citation type="submission" date="2019-05" db="EMBL/GenBank/DDBJ databases">
        <title>Verrucobacter flavum gen. nov., sp. nov. a new member of the family Verrucomicrobiaceae.</title>
        <authorList>
            <person name="Szuroczki S."/>
            <person name="Abbaszade G."/>
            <person name="Szabo A."/>
            <person name="Felfoldi T."/>
            <person name="Schumann P."/>
            <person name="Boka K."/>
            <person name="Keki Z."/>
            <person name="Toumi M."/>
            <person name="Toth E."/>
        </authorList>
    </citation>
    <scope>NUCLEOTIDE SEQUENCE [LARGE SCALE GENOMIC DNA]</scope>
    <source>
        <strain evidence="8 9">MG-N-17</strain>
    </source>
</reference>
<dbReference type="InterPro" id="IPR030802">
    <property type="entry name" value="Permease_MalE"/>
</dbReference>